<evidence type="ECO:0000313" key="1">
    <source>
        <dbReference type="EMBL" id="GIY81569.1"/>
    </source>
</evidence>
<gene>
    <name evidence="1" type="ORF">CEXT_776631</name>
</gene>
<sequence length="82" mass="9678">MEFSGRKFRSRTVKELSDLFRLKRGEFNGGSGELKINFGLFEYEMRMHFGMALESDHLISVCGKKWWLQGYILVVSDLLERR</sequence>
<organism evidence="1 2">
    <name type="scientific">Caerostris extrusa</name>
    <name type="common">Bark spider</name>
    <name type="synonym">Caerostris bankana</name>
    <dbReference type="NCBI Taxonomy" id="172846"/>
    <lineage>
        <taxon>Eukaryota</taxon>
        <taxon>Metazoa</taxon>
        <taxon>Ecdysozoa</taxon>
        <taxon>Arthropoda</taxon>
        <taxon>Chelicerata</taxon>
        <taxon>Arachnida</taxon>
        <taxon>Araneae</taxon>
        <taxon>Araneomorphae</taxon>
        <taxon>Entelegynae</taxon>
        <taxon>Araneoidea</taxon>
        <taxon>Araneidae</taxon>
        <taxon>Caerostris</taxon>
    </lineage>
</organism>
<accession>A0AAV4WI83</accession>
<reference evidence="1 2" key="1">
    <citation type="submission" date="2021-06" db="EMBL/GenBank/DDBJ databases">
        <title>Caerostris extrusa draft genome.</title>
        <authorList>
            <person name="Kono N."/>
            <person name="Arakawa K."/>
        </authorList>
    </citation>
    <scope>NUCLEOTIDE SEQUENCE [LARGE SCALE GENOMIC DNA]</scope>
</reference>
<name>A0AAV4WI83_CAEEX</name>
<evidence type="ECO:0000313" key="2">
    <source>
        <dbReference type="Proteomes" id="UP001054945"/>
    </source>
</evidence>
<dbReference type="EMBL" id="BPLR01016143">
    <property type="protein sequence ID" value="GIY81569.1"/>
    <property type="molecule type" value="Genomic_DNA"/>
</dbReference>
<protein>
    <submittedName>
        <fullName evidence="1">Uncharacterized protein</fullName>
    </submittedName>
</protein>
<comment type="caution">
    <text evidence="1">The sequence shown here is derived from an EMBL/GenBank/DDBJ whole genome shotgun (WGS) entry which is preliminary data.</text>
</comment>
<dbReference type="AlphaFoldDB" id="A0AAV4WI83"/>
<keyword evidence="2" id="KW-1185">Reference proteome</keyword>
<proteinExistence type="predicted"/>
<dbReference type="Proteomes" id="UP001054945">
    <property type="component" value="Unassembled WGS sequence"/>
</dbReference>